<dbReference type="EMBL" id="MZMU01000012">
    <property type="protein sequence ID" value="RXT24167.1"/>
    <property type="molecule type" value="Genomic_DNA"/>
</dbReference>
<accession>A0A4Q1U0J8</accession>
<evidence type="ECO:0000313" key="2">
    <source>
        <dbReference type="Proteomes" id="UP000290767"/>
    </source>
</evidence>
<proteinExistence type="predicted"/>
<reference evidence="1 2" key="1">
    <citation type="submission" date="2017-03" db="EMBL/GenBank/DDBJ databases">
        <authorList>
            <person name="Safronova V.I."/>
            <person name="Sazanova A.L."/>
            <person name="Chirak E.R."/>
        </authorList>
    </citation>
    <scope>NUCLEOTIDE SEQUENCE [LARGE SCALE GENOMIC DNA]</scope>
    <source>
        <strain evidence="1 2">Tri-43</strain>
    </source>
</reference>
<organism evidence="1 2">
    <name type="scientific">Rhizobium leguminosarum</name>
    <dbReference type="NCBI Taxonomy" id="384"/>
    <lineage>
        <taxon>Bacteria</taxon>
        <taxon>Pseudomonadati</taxon>
        <taxon>Pseudomonadota</taxon>
        <taxon>Alphaproteobacteria</taxon>
        <taxon>Hyphomicrobiales</taxon>
        <taxon>Rhizobiaceae</taxon>
        <taxon>Rhizobium/Agrobacterium group</taxon>
        <taxon>Rhizobium</taxon>
    </lineage>
</organism>
<protein>
    <submittedName>
        <fullName evidence="1">Uncharacterized protein</fullName>
    </submittedName>
</protein>
<evidence type="ECO:0000313" key="1">
    <source>
        <dbReference type="EMBL" id="RXT24167.1"/>
    </source>
</evidence>
<sequence>MRGPHGTPLLAFAYAPCIRGFATHPLIASLSLRHFSPLGRRGRQWPACVNVKGRVLESAMPSMVALRCVPITPIVMEHGQHC</sequence>
<dbReference type="Proteomes" id="UP000290767">
    <property type="component" value="Unassembled WGS sequence"/>
</dbReference>
<name>A0A4Q1U0J8_RHILE</name>
<gene>
    <name evidence="1" type="ORF">B5P46_19890</name>
</gene>
<dbReference type="AlphaFoldDB" id="A0A4Q1U0J8"/>
<comment type="caution">
    <text evidence="1">The sequence shown here is derived from an EMBL/GenBank/DDBJ whole genome shotgun (WGS) entry which is preliminary data.</text>
</comment>